<dbReference type="GO" id="GO:0000287">
    <property type="term" value="F:magnesium ion binding"/>
    <property type="evidence" value="ECO:0007669"/>
    <property type="project" value="UniProtKB-UniRule"/>
</dbReference>
<organism evidence="10 11">
    <name type="scientific">Ephemeroptericola cinctiostellae</name>
    <dbReference type="NCBI Taxonomy" id="2268024"/>
    <lineage>
        <taxon>Bacteria</taxon>
        <taxon>Pseudomonadati</taxon>
        <taxon>Pseudomonadota</taxon>
        <taxon>Betaproteobacteria</taxon>
        <taxon>Burkholderiales</taxon>
        <taxon>Burkholderiaceae</taxon>
        <taxon>Ephemeroptericola</taxon>
    </lineage>
</organism>
<feature type="binding site" evidence="9">
    <location>
        <position position="43"/>
    </location>
    <ligand>
        <name>Mg(2+)</name>
        <dbReference type="ChEBI" id="CHEBI:18420"/>
    </ligand>
</feature>
<comment type="subunit">
    <text evidence="9">Homodimer.</text>
</comment>
<evidence type="ECO:0000256" key="7">
    <source>
        <dbReference type="ARBA" id="ARBA00022842"/>
    </source>
</evidence>
<dbReference type="GO" id="GO:0004141">
    <property type="term" value="F:dethiobiotin synthase activity"/>
    <property type="evidence" value="ECO:0007669"/>
    <property type="project" value="UniProtKB-UniRule"/>
</dbReference>
<evidence type="ECO:0000256" key="5">
    <source>
        <dbReference type="ARBA" id="ARBA00022756"/>
    </source>
</evidence>
<proteinExistence type="inferred from homology"/>
<dbReference type="EC" id="6.3.3.3" evidence="9"/>
<comment type="pathway">
    <text evidence="9">Cofactor biosynthesis; biotin biosynthesis; biotin from 7,8-diaminononanoate: step 1/2.</text>
</comment>
<evidence type="ECO:0000256" key="8">
    <source>
        <dbReference type="ARBA" id="ARBA00047386"/>
    </source>
</evidence>
<comment type="subcellular location">
    <subcellularLocation>
        <location evidence="9">Cytoplasm</location>
    </subcellularLocation>
</comment>
<reference evidence="11" key="1">
    <citation type="submission" date="2018-07" db="EMBL/GenBank/DDBJ databases">
        <authorList>
            <person name="Kim H."/>
        </authorList>
    </citation>
    <scope>NUCLEOTIDE SEQUENCE [LARGE SCALE GENOMIC DNA]</scope>
    <source>
        <strain evidence="11">F02</strain>
    </source>
</reference>
<keyword evidence="7 9" id="KW-0460">Magnesium</keyword>
<feature type="binding site" evidence="9">
    <location>
        <position position="98"/>
    </location>
    <ligand>
        <name>Mg(2+)</name>
        <dbReference type="ChEBI" id="CHEBI:18420"/>
    </ligand>
</feature>
<dbReference type="KEGG" id="hyf:DTO96_102313"/>
<dbReference type="CDD" id="cd03109">
    <property type="entry name" value="DTBS"/>
    <property type="match status" value="1"/>
</dbReference>
<evidence type="ECO:0000256" key="4">
    <source>
        <dbReference type="ARBA" id="ARBA00022741"/>
    </source>
</evidence>
<comment type="catalytic activity">
    <reaction evidence="8">
        <text>(7R,8S)-8-amino-7-(carboxyamino)nonanoate + ATP = (4R,5S)-dethiobiotin + ADP + phosphate + H(+)</text>
        <dbReference type="Rhea" id="RHEA:63684"/>
        <dbReference type="ChEBI" id="CHEBI:15378"/>
        <dbReference type="ChEBI" id="CHEBI:30616"/>
        <dbReference type="ChEBI" id="CHEBI:43474"/>
        <dbReference type="ChEBI" id="CHEBI:149470"/>
        <dbReference type="ChEBI" id="CHEBI:149473"/>
        <dbReference type="ChEBI" id="CHEBI:456216"/>
    </reaction>
</comment>
<evidence type="ECO:0000313" key="11">
    <source>
        <dbReference type="Proteomes" id="UP000252182"/>
    </source>
</evidence>
<feature type="binding site" evidence="9">
    <location>
        <position position="43"/>
    </location>
    <ligand>
        <name>ATP</name>
        <dbReference type="ChEBI" id="CHEBI:30616"/>
    </ligand>
</feature>
<sequence length="213" mass="22769">MTPLALTGIHTDIGKTIVAAVLSETLGCDYWKPVQAGGLARSDSNVVRELLSNPHTTIHPEAFRLNTAASPHVAAQIDGVSMDLNDLNAPVSAHLLIETAGGAMSPMTTQHTVADVIAHHGWATVLVVQHYLGSISHTLAAIEALCSRGVNLLGLIINGESNSDSEQFICNYAQVRVLARIPHLAVLNRASIAHTAEHLRMQLVPELTPWIHT</sequence>
<feature type="binding site" evidence="9">
    <location>
        <begin position="12"/>
        <end position="17"/>
    </location>
    <ligand>
        <name>ATP</name>
        <dbReference type="ChEBI" id="CHEBI:30616"/>
    </ligand>
</feature>
<keyword evidence="6 9" id="KW-0067">ATP-binding</keyword>
<dbReference type="InterPro" id="IPR004472">
    <property type="entry name" value="DTB_synth_BioD"/>
</dbReference>
<feature type="binding site" evidence="9">
    <location>
        <begin position="182"/>
        <end position="184"/>
    </location>
    <ligand>
        <name>ATP</name>
        <dbReference type="ChEBI" id="CHEBI:30616"/>
    </ligand>
</feature>
<comment type="cofactor">
    <cofactor evidence="9">
        <name>Mg(2+)</name>
        <dbReference type="ChEBI" id="CHEBI:18420"/>
    </cofactor>
</comment>
<keyword evidence="5 9" id="KW-0093">Biotin biosynthesis</keyword>
<keyword evidence="4 9" id="KW-0547">Nucleotide-binding</keyword>
<name>A0A345DDX0_9BURK</name>
<dbReference type="GO" id="GO:0009102">
    <property type="term" value="P:biotin biosynthetic process"/>
    <property type="evidence" value="ECO:0007669"/>
    <property type="project" value="UniProtKB-UniRule"/>
</dbReference>
<dbReference type="EMBL" id="CP031124">
    <property type="protein sequence ID" value="AXF86558.1"/>
    <property type="molecule type" value="Genomic_DNA"/>
</dbReference>
<keyword evidence="1 9" id="KW-0963">Cytoplasm</keyword>
<dbReference type="AlphaFoldDB" id="A0A345DDX0"/>
<evidence type="ECO:0000256" key="9">
    <source>
        <dbReference type="HAMAP-Rule" id="MF_00336"/>
    </source>
</evidence>
<dbReference type="UniPathway" id="UPA00078">
    <property type="reaction ID" value="UER00161"/>
</dbReference>
<evidence type="ECO:0000313" key="10">
    <source>
        <dbReference type="EMBL" id="AXF86558.1"/>
    </source>
</evidence>
<dbReference type="PANTHER" id="PTHR43210">
    <property type="entry name" value="DETHIOBIOTIN SYNTHETASE"/>
    <property type="match status" value="1"/>
</dbReference>
<dbReference type="PANTHER" id="PTHR43210:SF2">
    <property type="entry name" value="ATP-DEPENDENT DETHIOBIOTIN SYNTHETASE BIOD 2"/>
    <property type="match status" value="1"/>
</dbReference>
<dbReference type="GO" id="GO:0005524">
    <property type="term" value="F:ATP binding"/>
    <property type="evidence" value="ECO:0007669"/>
    <property type="project" value="UniProtKB-UniRule"/>
</dbReference>
<dbReference type="Gene3D" id="3.40.50.300">
    <property type="entry name" value="P-loop containing nucleotide triphosphate hydrolases"/>
    <property type="match status" value="1"/>
</dbReference>
<dbReference type="HAMAP" id="MF_00336">
    <property type="entry name" value="BioD"/>
    <property type="match status" value="1"/>
</dbReference>
<evidence type="ECO:0000256" key="1">
    <source>
        <dbReference type="ARBA" id="ARBA00022490"/>
    </source>
</evidence>
<accession>A0A345DDX0</accession>
<keyword evidence="11" id="KW-1185">Reference proteome</keyword>
<evidence type="ECO:0000256" key="3">
    <source>
        <dbReference type="ARBA" id="ARBA00022723"/>
    </source>
</evidence>
<comment type="catalytic activity">
    <reaction evidence="9">
        <text>(7R,8S)-7,8-diammoniononanoate + CO2 + ATP = (4R,5S)-dethiobiotin + ADP + phosphate + 3 H(+)</text>
        <dbReference type="Rhea" id="RHEA:15805"/>
        <dbReference type="ChEBI" id="CHEBI:15378"/>
        <dbReference type="ChEBI" id="CHEBI:16526"/>
        <dbReference type="ChEBI" id="CHEBI:30616"/>
        <dbReference type="ChEBI" id="CHEBI:43474"/>
        <dbReference type="ChEBI" id="CHEBI:149469"/>
        <dbReference type="ChEBI" id="CHEBI:149473"/>
        <dbReference type="ChEBI" id="CHEBI:456216"/>
        <dbReference type="EC" id="6.3.3.3"/>
    </reaction>
</comment>
<comment type="caution">
    <text evidence="9">Lacks conserved residue(s) required for the propagation of feature annotation.</text>
</comment>
<dbReference type="RefSeq" id="WP_157964430.1">
    <property type="nucleotide sequence ID" value="NZ_CP031124.1"/>
</dbReference>
<dbReference type="InterPro" id="IPR027417">
    <property type="entry name" value="P-loop_NTPase"/>
</dbReference>
<keyword evidence="3 9" id="KW-0479">Metal-binding</keyword>
<feature type="binding site" evidence="9">
    <location>
        <position position="16"/>
    </location>
    <ligand>
        <name>Mg(2+)</name>
        <dbReference type="ChEBI" id="CHEBI:18420"/>
    </ligand>
</feature>
<dbReference type="Proteomes" id="UP000252182">
    <property type="component" value="Chromosome"/>
</dbReference>
<dbReference type="SUPFAM" id="SSF52540">
    <property type="entry name" value="P-loop containing nucleoside triphosphate hydrolases"/>
    <property type="match status" value="1"/>
</dbReference>
<comment type="similarity">
    <text evidence="9">Belongs to the dethiobiotin synthetase family.</text>
</comment>
<dbReference type="GO" id="GO:0005829">
    <property type="term" value="C:cytosol"/>
    <property type="evidence" value="ECO:0007669"/>
    <property type="project" value="TreeGrafter"/>
</dbReference>
<dbReference type="NCBIfam" id="TIGR00347">
    <property type="entry name" value="bioD"/>
    <property type="match status" value="1"/>
</dbReference>
<gene>
    <name evidence="10" type="primary">bioD1</name>
    <name evidence="9" type="synonym">bioD</name>
    <name evidence="10" type="ORF">DTO96_102313</name>
</gene>
<evidence type="ECO:0000256" key="2">
    <source>
        <dbReference type="ARBA" id="ARBA00022598"/>
    </source>
</evidence>
<protein>
    <recommendedName>
        <fullName evidence="9">ATP-dependent dethiobiotin synthetase BioD</fullName>
        <ecNumber evidence="9">6.3.3.3</ecNumber>
    </recommendedName>
    <alternativeName>
        <fullName evidence="9">DTB synthetase</fullName>
        <shortName evidence="9">DTBS</shortName>
    </alternativeName>
    <alternativeName>
        <fullName evidence="9">Dethiobiotin synthase</fullName>
    </alternativeName>
</protein>
<evidence type="ECO:0000256" key="6">
    <source>
        <dbReference type="ARBA" id="ARBA00022840"/>
    </source>
</evidence>
<feature type="active site" evidence="9">
    <location>
        <position position="32"/>
    </location>
</feature>
<feature type="binding site" evidence="9">
    <location>
        <begin position="98"/>
        <end position="101"/>
    </location>
    <ligand>
        <name>ATP</name>
        <dbReference type="ChEBI" id="CHEBI:30616"/>
    </ligand>
</feature>
<comment type="function">
    <text evidence="9">Catalyzes a mechanistically unusual reaction, the ATP-dependent insertion of CO2 between the N7 and N8 nitrogen atoms of 7,8-diaminopelargonic acid (DAPA, also called 7,8-diammoniononanoate) to form a ureido ring.</text>
</comment>
<dbReference type="Pfam" id="PF13500">
    <property type="entry name" value="AAA_26"/>
    <property type="match status" value="1"/>
</dbReference>
<keyword evidence="2 9" id="KW-0436">Ligase</keyword>
<dbReference type="OrthoDB" id="9802097at2"/>
<dbReference type="PIRSF" id="PIRSF006755">
    <property type="entry name" value="DTB_synth"/>
    <property type="match status" value="1"/>
</dbReference>